<evidence type="ECO:0000313" key="8">
    <source>
        <dbReference type="Proteomes" id="UP000745577"/>
    </source>
</evidence>
<dbReference type="EMBL" id="JAGQLL010000002">
    <property type="protein sequence ID" value="MCA9379567.1"/>
    <property type="molecule type" value="Genomic_DNA"/>
</dbReference>
<comment type="caution">
    <text evidence="7">The sequence shown here is derived from an EMBL/GenBank/DDBJ whole genome shotgun (WGS) entry which is preliminary data.</text>
</comment>
<evidence type="ECO:0000313" key="7">
    <source>
        <dbReference type="EMBL" id="MCA9379567.1"/>
    </source>
</evidence>
<keyword evidence="2 5" id="KW-0413">Isomerase</keyword>
<dbReference type="PROSITE" id="PS01129">
    <property type="entry name" value="PSI_RLU"/>
    <property type="match status" value="1"/>
</dbReference>
<dbReference type="PROSITE" id="PS50889">
    <property type="entry name" value="S4"/>
    <property type="match status" value="1"/>
</dbReference>
<dbReference type="CDD" id="cd00165">
    <property type="entry name" value="S4"/>
    <property type="match status" value="1"/>
</dbReference>
<sequence length="306" mass="35048">MNISKTLKVEESQEGKRLDLFLAFKFNDLTRSIVKKQIESGNVRVENVIEYRPNYKVRKNDEINCDFEIEEKGGNGIIPQDIPLKIIYEDENLVAIDKPVGMVVHPSTSNWDSTLLNALFFRYSDLSKVGDSKRSGLIHRLDKDTSGIVLVGKTNEGLWYYSKLFAERKIEKTYLAVVKGDFYEKFGPIEQIVDNYLGRNQINRKKFAKVSPSKGKKAITAITFLRTLEYQGQPYSLLKVQPKTGRTHQIRVHLSELGFPILGDVVYGKGNAYPRLMLHAWKLKLKMLTGEQKELEAKPDESFNNL</sequence>
<protein>
    <recommendedName>
        <fullName evidence="5">Pseudouridine synthase</fullName>
        <ecNumber evidence="5">5.4.99.-</ecNumber>
    </recommendedName>
</protein>
<evidence type="ECO:0000256" key="2">
    <source>
        <dbReference type="ARBA" id="ARBA00023235"/>
    </source>
</evidence>
<dbReference type="AlphaFoldDB" id="A0A955I6L0"/>
<dbReference type="GO" id="GO:0000455">
    <property type="term" value="P:enzyme-directed rRNA pseudouridine synthesis"/>
    <property type="evidence" value="ECO:0007669"/>
    <property type="project" value="TreeGrafter"/>
</dbReference>
<dbReference type="InterPro" id="IPR020103">
    <property type="entry name" value="PsdUridine_synth_cat_dom_sf"/>
</dbReference>
<dbReference type="EC" id="5.4.99.-" evidence="5"/>
<organism evidence="7 8">
    <name type="scientific">Candidatus Dojkabacteria bacterium</name>
    <dbReference type="NCBI Taxonomy" id="2099670"/>
    <lineage>
        <taxon>Bacteria</taxon>
        <taxon>Candidatus Dojkabacteria</taxon>
    </lineage>
</organism>
<gene>
    <name evidence="7" type="ORF">KC675_00120</name>
</gene>
<reference evidence="7" key="2">
    <citation type="journal article" date="2021" name="Microbiome">
        <title>Successional dynamics and alternative stable states in a saline activated sludge microbial community over 9 years.</title>
        <authorList>
            <person name="Wang Y."/>
            <person name="Ye J."/>
            <person name="Ju F."/>
            <person name="Liu L."/>
            <person name="Boyd J.A."/>
            <person name="Deng Y."/>
            <person name="Parks D.H."/>
            <person name="Jiang X."/>
            <person name="Yin X."/>
            <person name="Woodcroft B.J."/>
            <person name="Tyson G.W."/>
            <person name="Hugenholtz P."/>
            <person name="Polz M.F."/>
            <person name="Zhang T."/>
        </authorList>
    </citation>
    <scope>NUCLEOTIDE SEQUENCE</scope>
    <source>
        <strain evidence="7">HKST-UBA15</strain>
    </source>
</reference>
<dbReference type="InterPro" id="IPR050188">
    <property type="entry name" value="RluA_PseudoU_synthase"/>
</dbReference>
<evidence type="ECO:0000256" key="4">
    <source>
        <dbReference type="PROSITE-ProRule" id="PRU00182"/>
    </source>
</evidence>
<dbReference type="Pfam" id="PF00849">
    <property type="entry name" value="PseudoU_synth_2"/>
    <property type="match status" value="1"/>
</dbReference>
<keyword evidence="4" id="KW-0694">RNA-binding</keyword>
<proteinExistence type="inferred from homology"/>
<comment type="function">
    <text evidence="5">Responsible for synthesis of pseudouridine from uracil.</text>
</comment>
<dbReference type="InterPro" id="IPR036986">
    <property type="entry name" value="S4_RNA-bd_sf"/>
</dbReference>
<dbReference type="InterPro" id="IPR002942">
    <property type="entry name" value="S4_RNA-bd"/>
</dbReference>
<evidence type="ECO:0000256" key="3">
    <source>
        <dbReference type="PIRSR" id="PIRSR606225-1"/>
    </source>
</evidence>
<dbReference type="SUPFAM" id="SSF55120">
    <property type="entry name" value="Pseudouridine synthase"/>
    <property type="match status" value="1"/>
</dbReference>
<dbReference type="CDD" id="cd02869">
    <property type="entry name" value="PseudoU_synth_RluA_like"/>
    <property type="match status" value="1"/>
</dbReference>
<feature type="domain" description="RNA-binding S4" evidence="6">
    <location>
        <begin position="16"/>
        <end position="77"/>
    </location>
</feature>
<dbReference type="Pfam" id="PF01479">
    <property type="entry name" value="S4"/>
    <property type="match status" value="1"/>
</dbReference>
<evidence type="ECO:0000256" key="5">
    <source>
        <dbReference type="RuleBase" id="RU362028"/>
    </source>
</evidence>
<dbReference type="PANTHER" id="PTHR21600:SF44">
    <property type="entry name" value="RIBOSOMAL LARGE SUBUNIT PSEUDOURIDINE SYNTHASE D"/>
    <property type="match status" value="1"/>
</dbReference>
<feature type="active site" evidence="3">
    <location>
        <position position="142"/>
    </location>
</feature>
<evidence type="ECO:0000259" key="6">
    <source>
        <dbReference type="SMART" id="SM00363"/>
    </source>
</evidence>
<name>A0A955I6L0_9BACT</name>
<dbReference type="InterPro" id="IPR006224">
    <property type="entry name" value="PsdUridine_synth_RluA-like_CS"/>
</dbReference>
<comment type="similarity">
    <text evidence="1 5">Belongs to the pseudouridine synthase RluA family.</text>
</comment>
<dbReference type="InterPro" id="IPR006145">
    <property type="entry name" value="PsdUridine_synth_RsuA/RluA"/>
</dbReference>
<comment type="catalytic activity">
    <reaction evidence="5">
        <text>a uridine in RNA = a pseudouridine in RNA</text>
        <dbReference type="Rhea" id="RHEA:48348"/>
        <dbReference type="Rhea" id="RHEA-COMP:12068"/>
        <dbReference type="Rhea" id="RHEA-COMP:12069"/>
        <dbReference type="ChEBI" id="CHEBI:65314"/>
        <dbReference type="ChEBI" id="CHEBI:65315"/>
    </reaction>
</comment>
<dbReference type="PANTHER" id="PTHR21600">
    <property type="entry name" value="MITOCHONDRIAL RNA PSEUDOURIDINE SYNTHASE"/>
    <property type="match status" value="1"/>
</dbReference>
<dbReference type="Gene3D" id="3.30.2350.10">
    <property type="entry name" value="Pseudouridine synthase"/>
    <property type="match status" value="1"/>
</dbReference>
<dbReference type="SUPFAM" id="SSF55174">
    <property type="entry name" value="Alpha-L RNA-binding motif"/>
    <property type="match status" value="1"/>
</dbReference>
<dbReference type="GO" id="GO:0003723">
    <property type="term" value="F:RNA binding"/>
    <property type="evidence" value="ECO:0007669"/>
    <property type="project" value="UniProtKB-KW"/>
</dbReference>
<dbReference type="SMART" id="SM00363">
    <property type="entry name" value="S4"/>
    <property type="match status" value="1"/>
</dbReference>
<dbReference type="InterPro" id="IPR006225">
    <property type="entry name" value="PsdUridine_synth_RluC/D"/>
</dbReference>
<dbReference type="NCBIfam" id="TIGR00005">
    <property type="entry name" value="rluA_subfam"/>
    <property type="match status" value="1"/>
</dbReference>
<dbReference type="GO" id="GO:0120159">
    <property type="term" value="F:rRNA pseudouridine synthase activity"/>
    <property type="evidence" value="ECO:0007669"/>
    <property type="project" value="UniProtKB-ARBA"/>
</dbReference>
<accession>A0A955I6L0</accession>
<dbReference type="Gene3D" id="3.10.290.10">
    <property type="entry name" value="RNA-binding S4 domain"/>
    <property type="match status" value="1"/>
</dbReference>
<reference evidence="7" key="1">
    <citation type="submission" date="2020-04" db="EMBL/GenBank/DDBJ databases">
        <authorList>
            <person name="Zhang T."/>
        </authorList>
    </citation>
    <scope>NUCLEOTIDE SEQUENCE</scope>
    <source>
        <strain evidence="7">HKST-UBA15</strain>
    </source>
</reference>
<evidence type="ECO:0000256" key="1">
    <source>
        <dbReference type="ARBA" id="ARBA00010876"/>
    </source>
</evidence>
<dbReference type="Proteomes" id="UP000745577">
    <property type="component" value="Unassembled WGS sequence"/>
</dbReference>